<accession>A0A8J6F501</accession>
<dbReference type="EMBL" id="WNTK01000007">
    <property type="protein sequence ID" value="KAG9480450.1"/>
    <property type="molecule type" value="Genomic_DNA"/>
</dbReference>
<organism evidence="1 2">
    <name type="scientific">Eleutherodactylus coqui</name>
    <name type="common">Puerto Rican coqui</name>
    <dbReference type="NCBI Taxonomy" id="57060"/>
    <lineage>
        <taxon>Eukaryota</taxon>
        <taxon>Metazoa</taxon>
        <taxon>Chordata</taxon>
        <taxon>Craniata</taxon>
        <taxon>Vertebrata</taxon>
        <taxon>Euteleostomi</taxon>
        <taxon>Amphibia</taxon>
        <taxon>Batrachia</taxon>
        <taxon>Anura</taxon>
        <taxon>Neobatrachia</taxon>
        <taxon>Hyloidea</taxon>
        <taxon>Eleutherodactylidae</taxon>
        <taxon>Eleutherodactylinae</taxon>
        <taxon>Eleutherodactylus</taxon>
        <taxon>Eleutherodactylus</taxon>
    </lineage>
</organism>
<dbReference type="AlphaFoldDB" id="A0A8J6F501"/>
<evidence type="ECO:0000313" key="1">
    <source>
        <dbReference type="EMBL" id="KAG9480450.1"/>
    </source>
</evidence>
<keyword evidence="2" id="KW-1185">Reference proteome</keyword>
<reference evidence="1" key="1">
    <citation type="thesis" date="2020" institute="ProQuest LLC" country="789 East Eisenhower Parkway, Ann Arbor, MI, USA">
        <title>Comparative Genomics and Chromosome Evolution.</title>
        <authorList>
            <person name="Mudd A.B."/>
        </authorList>
    </citation>
    <scope>NUCLEOTIDE SEQUENCE</scope>
    <source>
        <strain evidence="1">HN-11 Male</strain>
        <tissue evidence="1">Kidney and liver</tissue>
    </source>
</reference>
<comment type="caution">
    <text evidence="1">The sequence shown here is derived from an EMBL/GenBank/DDBJ whole genome shotgun (WGS) entry which is preliminary data.</text>
</comment>
<protein>
    <submittedName>
        <fullName evidence="1">Uncharacterized protein</fullName>
    </submittedName>
</protein>
<evidence type="ECO:0000313" key="2">
    <source>
        <dbReference type="Proteomes" id="UP000770717"/>
    </source>
</evidence>
<dbReference type="Proteomes" id="UP000770717">
    <property type="component" value="Unassembled WGS sequence"/>
</dbReference>
<gene>
    <name evidence="1" type="ORF">GDO78_012097</name>
</gene>
<proteinExistence type="predicted"/>
<name>A0A8J6F501_ELECQ</name>
<sequence length="114" mass="12994">METPFLISTSLNSTHGDMTLKENGWLQGTERARWDKGTRGPMAPARVTRNTIQTCSYLAMQYKDTGLQHIACGLGSYQWSIIFIGSTLLPANRRLFCLFLTKNRFYQINYGTYS</sequence>